<organism evidence="2 3">
    <name type="scientific">Aureibacter tunicatorum</name>
    <dbReference type="NCBI Taxonomy" id="866807"/>
    <lineage>
        <taxon>Bacteria</taxon>
        <taxon>Pseudomonadati</taxon>
        <taxon>Bacteroidota</taxon>
        <taxon>Cytophagia</taxon>
        <taxon>Cytophagales</taxon>
        <taxon>Persicobacteraceae</taxon>
        <taxon>Aureibacter</taxon>
    </lineage>
</organism>
<feature type="transmembrane region" description="Helical" evidence="1">
    <location>
        <begin position="70"/>
        <end position="90"/>
    </location>
</feature>
<feature type="transmembrane region" description="Helical" evidence="1">
    <location>
        <begin position="244"/>
        <end position="262"/>
    </location>
</feature>
<dbReference type="RefSeq" id="WP_309938839.1">
    <property type="nucleotide sequence ID" value="NZ_AP025305.1"/>
</dbReference>
<feature type="transmembrane region" description="Helical" evidence="1">
    <location>
        <begin position="126"/>
        <end position="144"/>
    </location>
</feature>
<dbReference type="Pfam" id="PF04657">
    <property type="entry name" value="DMT_YdcZ"/>
    <property type="match status" value="2"/>
</dbReference>
<dbReference type="GO" id="GO:0005886">
    <property type="term" value="C:plasma membrane"/>
    <property type="evidence" value="ECO:0007669"/>
    <property type="project" value="TreeGrafter"/>
</dbReference>
<feature type="transmembrane region" description="Helical" evidence="1">
    <location>
        <begin position="156"/>
        <end position="173"/>
    </location>
</feature>
<sequence>MSLYLILMAIVAGCCIPCQGTINAKLSEHMNHPFQVAFFSFFVANVLIGIYLLVSGETFPSFSTLTNITWYLYTGGLLGIVFITSVMLLIPKLGVATTLSFAIVGQLVCSLILDQIGLFGMKTHPINLQKIIGVICLLVGLYLIKHEKGAVHKSYWIFFAFAIGFITPFQGNINAELNHYVGNPLIATFLSFSGATIFLSIYLLLFRVKFPANMMNVPFYLYFSGFFGTILITLVLYLIPKIGVSLTVAGVITGQLTCSVLIDRFGILGVKKRLLTIHKVVGILALAVGLIFMQI</sequence>
<feature type="transmembrane region" description="Helical" evidence="1">
    <location>
        <begin position="6"/>
        <end position="24"/>
    </location>
</feature>
<gene>
    <name evidence="2" type="ORF">HNQ88_002283</name>
</gene>
<evidence type="ECO:0000313" key="3">
    <source>
        <dbReference type="Proteomes" id="UP001185092"/>
    </source>
</evidence>
<dbReference type="Proteomes" id="UP001185092">
    <property type="component" value="Unassembled WGS sequence"/>
</dbReference>
<proteinExistence type="predicted"/>
<comment type="caution">
    <text evidence="2">The sequence shown here is derived from an EMBL/GenBank/DDBJ whole genome shotgun (WGS) entry which is preliminary data.</text>
</comment>
<reference evidence="2" key="1">
    <citation type="submission" date="2023-07" db="EMBL/GenBank/DDBJ databases">
        <title>Genomic Encyclopedia of Type Strains, Phase IV (KMG-IV): sequencing the most valuable type-strain genomes for metagenomic binning, comparative biology and taxonomic classification.</title>
        <authorList>
            <person name="Goeker M."/>
        </authorList>
    </citation>
    <scope>NUCLEOTIDE SEQUENCE</scope>
    <source>
        <strain evidence="2">DSM 26174</strain>
    </source>
</reference>
<feature type="transmembrane region" description="Helical" evidence="1">
    <location>
        <begin position="36"/>
        <end position="54"/>
    </location>
</feature>
<keyword evidence="3" id="KW-1185">Reference proteome</keyword>
<dbReference type="EMBL" id="JAVDQD010000002">
    <property type="protein sequence ID" value="MDR6239246.1"/>
    <property type="molecule type" value="Genomic_DNA"/>
</dbReference>
<keyword evidence="1" id="KW-0472">Membrane</keyword>
<dbReference type="PANTHER" id="PTHR34821:SF2">
    <property type="entry name" value="INNER MEMBRANE PROTEIN YDCZ"/>
    <property type="match status" value="1"/>
</dbReference>
<name>A0AAE4BS05_9BACT</name>
<feature type="transmembrane region" description="Helical" evidence="1">
    <location>
        <begin position="185"/>
        <end position="205"/>
    </location>
</feature>
<dbReference type="InterPro" id="IPR006750">
    <property type="entry name" value="YdcZ"/>
</dbReference>
<dbReference type="AlphaFoldDB" id="A0AAE4BS05"/>
<keyword evidence="1" id="KW-0812">Transmembrane</keyword>
<evidence type="ECO:0000313" key="2">
    <source>
        <dbReference type="EMBL" id="MDR6239246.1"/>
    </source>
</evidence>
<accession>A0AAE4BS05</accession>
<feature type="transmembrane region" description="Helical" evidence="1">
    <location>
        <begin position="217"/>
        <end position="238"/>
    </location>
</feature>
<evidence type="ECO:0000256" key="1">
    <source>
        <dbReference type="SAM" id="Phobius"/>
    </source>
</evidence>
<feature type="transmembrane region" description="Helical" evidence="1">
    <location>
        <begin position="274"/>
        <end position="293"/>
    </location>
</feature>
<keyword evidence="1" id="KW-1133">Transmembrane helix</keyword>
<protein>
    <submittedName>
        <fullName evidence="2">Transporter family-2 protein</fullName>
    </submittedName>
</protein>
<dbReference type="PANTHER" id="PTHR34821">
    <property type="entry name" value="INNER MEMBRANE PROTEIN YDCZ"/>
    <property type="match status" value="1"/>
</dbReference>